<keyword evidence="1 3" id="KW-0732">Signal</keyword>
<feature type="region of interest" description="Disordered" evidence="2">
    <location>
        <begin position="53"/>
        <end position="80"/>
    </location>
</feature>
<dbReference type="Gene3D" id="2.50.20.10">
    <property type="entry name" value="Lipoprotein localisation LolA/LolB/LppX"/>
    <property type="match status" value="1"/>
</dbReference>
<evidence type="ECO:0000313" key="5">
    <source>
        <dbReference type="Proteomes" id="UP000725649"/>
    </source>
</evidence>
<dbReference type="InterPro" id="IPR004564">
    <property type="entry name" value="OM_lipoprot_carrier_LolA-like"/>
</dbReference>
<dbReference type="Pfam" id="PF03548">
    <property type="entry name" value="LolA"/>
    <property type="match status" value="1"/>
</dbReference>
<dbReference type="Proteomes" id="UP000725649">
    <property type="component" value="Unassembled WGS sequence"/>
</dbReference>
<sequence length="271" mass="29807">MKKITRNPLMKLSINKGLWALVLACGVSACSNSAEPTLVPETSAQPQQTIAETAPVKQEKPVAPAPETTPAPAPKPTAEKTKAVKTFSAEELAEELKAWDKKLTFLSTSFEQSTSYDGVLVSQSQGTLSYDKAKNFLRLDTLDKQGEAEQSAITDKKEIIILDNAGNQVTTLSWTDWQEGQPNQALYDFGNYTALVNRHQASLKSQTEDEAVLLLTPKAGEEYKLYLTLDKADFFPKTIAIEADLMLTRAELKNTRKNQSLPADTFGGFFQ</sequence>
<dbReference type="AlphaFoldDB" id="A0A928HF09"/>
<feature type="signal peptide" evidence="3">
    <location>
        <begin position="1"/>
        <end position="33"/>
    </location>
</feature>
<reference evidence="4" key="1">
    <citation type="submission" date="2019-04" db="EMBL/GenBank/DDBJ databases">
        <title>Evolution of Biomass-Degrading Anaerobic Consortia Revealed by Metagenomics.</title>
        <authorList>
            <person name="Peng X."/>
        </authorList>
    </citation>
    <scope>NUCLEOTIDE SEQUENCE</scope>
    <source>
        <strain evidence="4">SIG66</strain>
    </source>
</reference>
<accession>A0A928HF09</accession>
<evidence type="ECO:0000313" key="4">
    <source>
        <dbReference type="EMBL" id="MBE6421273.1"/>
    </source>
</evidence>
<evidence type="ECO:0000256" key="1">
    <source>
        <dbReference type="ARBA" id="ARBA00022729"/>
    </source>
</evidence>
<dbReference type="EMBL" id="SUVG01000004">
    <property type="protein sequence ID" value="MBE6421273.1"/>
    <property type="molecule type" value="Genomic_DNA"/>
</dbReference>
<protein>
    <recommendedName>
        <fullName evidence="6">Outer-membrane lipoprotein carrier protein</fullName>
    </recommendedName>
</protein>
<feature type="compositionally biased region" description="Pro residues" evidence="2">
    <location>
        <begin position="63"/>
        <end position="75"/>
    </location>
</feature>
<comment type="caution">
    <text evidence="4">The sequence shown here is derived from an EMBL/GenBank/DDBJ whole genome shotgun (WGS) entry which is preliminary data.</text>
</comment>
<evidence type="ECO:0000256" key="3">
    <source>
        <dbReference type="SAM" id="SignalP"/>
    </source>
</evidence>
<gene>
    <name evidence="4" type="ORF">E7027_03980</name>
</gene>
<dbReference type="PROSITE" id="PS51257">
    <property type="entry name" value="PROKAR_LIPOPROTEIN"/>
    <property type="match status" value="1"/>
</dbReference>
<organism evidence="4 5">
    <name type="scientific">Candidatus Avelusimicrobium gallicola</name>
    <dbReference type="NCBI Taxonomy" id="2562704"/>
    <lineage>
        <taxon>Bacteria</taxon>
        <taxon>Pseudomonadati</taxon>
        <taxon>Elusimicrobiota</taxon>
        <taxon>Elusimicrobia</taxon>
        <taxon>Elusimicrobiales</taxon>
        <taxon>Elusimicrobiaceae</taxon>
        <taxon>Candidatus Avelusimicrobium</taxon>
    </lineage>
</organism>
<dbReference type="SUPFAM" id="SSF89392">
    <property type="entry name" value="Prokaryotic lipoproteins and lipoprotein localization factors"/>
    <property type="match status" value="1"/>
</dbReference>
<name>A0A928HF09_9BACT</name>
<evidence type="ECO:0000256" key="2">
    <source>
        <dbReference type="SAM" id="MobiDB-lite"/>
    </source>
</evidence>
<dbReference type="InterPro" id="IPR029046">
    <property type="entry name" value="LolA/LolB/LppX"/>
</dbReference>
<evidence type="ECO:0008006" key="6">
    <source>
        <dbReference type="Google" id="ProtNLM"/>
    </source>
</evidence>
<dbReference type="CDD" id="cd16325">
    <property type="entry name" value="LolA"/>
    <property type="match status" value="1"/>
</dbReference>
<feature type="chain" id="PRO_5037035944" description="Outer-membrane lipoprotein carrier protein" evidence="3">
    <location>
        <begin position="34"/>
        <end position="271"/>
    </location>
</feature>
<proteinExistence type="predicted"/>